<dbReference type="FunFam" id="1.10.510.10:FF:000175">
    <property type="entry name" value="Myosin light chain kinase, smooth muscle"/>
    <property type="match status" value="1"/>
</dbReference>
<feature type="coiled-coil region" evidence="10">
    <location>
        <begin position="2646"/>
        <end position="2673"/>
    </location>
</feature>
<dbReference type="Gene3D" id="3.30.200.20">
    <property type="entry name" value="Phosphorylase Kinase, domain 1"/>
    <property type="match status" value="1"/>
</dbReference>
<evidence type="ECO:0000256" key="4">
    <source>
        <dbReference type="ARBA" id="ARBA00022737"/>
    </source>
</evidence>
<feature type="compositionally biased region" description="Basic and acidic residues" evidence="11">
    <location>
        <begin position="890"/>
        <end position="910"/>
    </location>
</feature>
<feature type="region of interest" description="Disordered" evidence="11">
    <location>
        <begin position="1530"/>
        <end position="1552"/>
    </location>
</feature>
<dbReference type="CDD" id="cd00096">
    <property type="entry name" value="Ig"/>
    <property type="match status" value="5"/>
</dbReference>
<feature type="domain" description="Ig-like" evidence="13">
    <location>
        <begin position="422"/>
        <end position="496"/>
    </location>
</feature>
<feature type="region of interest" description="Disordered" evidence="11">
    <location>
        <begin position="4168"/>
        <end position="4216"/>
    </location>
</feature>
<feature type="compositionally biased region" description="Low complexity" evidence="11">
    <location>
        <begin position="960"/>
        <end position="972"/>
    </location>
</feature>
<keyword evidence="6 9" id="KW-0067">ATP-binding</keyword>
<feature type="domain" description="Ig-like" evidence="13">
    <location>
        <begin position="5575"/>
        <end position="5666"/>
    </location>
</feature>
<dbReference type="FunFam" id="2.60.40.10:FF:000612">
    <property type="entry name" value="palladin isoform X1"/>
    <property type="match status" value="1"/>
</dbReference>
<evidence type="ECO:0000256" key="6">
    <source>
        <dbReference type="ARBA" id="ARBA00022840"/>
    </source>
</evidence>
<feature type="domain" description="Ig-like" evidence="13">
    <location>
        <begin position="6754"/>
        <end position="6844"/>
    </location>
</feature>
<dbReference type="GO" id="GO:0005737">
    <property type="term" value="C:cytoplasm"/>
    <property type="evidence" value="ECO:0007669"/>
    <property type="project" value="UniProtKB-SubCell"/>
</dbReference>
<evidence type="ECO:0000256" key="5">
    <source>
        <dbReference type="ARBA" id="ARBA00022741"/>
    </source>
</evidence>
<evidence type="ECO:0000256" key="11">
    <source>
        <dbReference type="SAM" id="MobiDB-lite"/>
    </source>
</evidence>
<feature type="domain" description="Ig-like" evidence="13">
    <location>
        <begin position="6174"/>
        <end position="6262"/>
    </location>
</feature>
<dbReference type="PROSITE" id="PS50835">
    <property type="entry name" value="IG_LIKE"/>
    <property type="match status" value="19"/>
</dbReference>
<dbReference type="InterPro" id="IPR036179">
    <property type="entry name" value="Ig-like_dom_sf"/>
</dbReference>
<evidence type="ECO:0000259" key="12">
    <source>
        <dbReference type="PROSITE" id="PS50011"/>
    </source>
</evidence>
<feature type="compositionally biased region" description="Basic and acidic residues" evidence="11">
    <location>
        <begin position="4433"/>
        <end position="4736"/>
    </location>
</feature>
<dbReference type="InterPro" id="IPR013783">
    <property type="entry name" value="Ig-like_fold"/>
</dbReference>
<dbReference type="FunFam" id="2.60.40.10:FF:001307">
    <property type="entry name" value="Stretchin-Mlck, isoform V"/>
    <property type="match status" value="3"/>
</dbReference>
<dbReference type="GO" id="GO:0040017">
    <property type="term" value="P:positive regulation of locomotion"/>
    <property type="evidence" value="ECO:0007669"/>
    <property type="project" value="UniProtKB-ARBA"/>
</dbReference>
<dbReference type="InterPro" id="IPR003598">
    <property type="entry name" value="Ig_sub2"/>
</dbReference>
<dbReference type="GO" id="GO:0009653">
    <property type="term" value="P:anatomical structure morphogenesis"/>
    <property type="evidence" value="ECO:0007669"/>
    <property type="project" value="UniProtKB-ARBA"/>
</dbReference>
<dbReference type="FunFam" id="2.60.40.10:FF:000022">
    <property type="entry name" value="Cardiac titin"/>
    <property type="match status" value="1"/>
</dbReference>
<feature type="domain" description="Ig-like" evidence="13">
    <location>
        <begin position="321"/>
        <end position="407"/>
    </location>
</feature>
<dbReference type="InterPro" id="IPR003599">
    <property type="entry name" value="Ig_sub"/>
</dbReference>
<keyword evidence="3" id="KW-0963">Cytoplasm</keyword>
<dbReference type="PROSITE" id="PS50853">
    <property type="entry name" value="FN3"/>
    <property type="match status" value="2"/>
</dbReference>
<dbReference type="GO" id="GO:0060298">
    <property type="term" value="P:positive regulation of sarcomere organization"/>
    <property type="evidence" value="ECO:0007669"/>
    <property type="project" value="UniProtKB-ARBA"/>
</dbReference>
<feature type="region of interest" description="Disordered" evidence="11">
    <location>
        <begin position="4007"/>
        <end position="4146"/>
    </location>
</feature>
<dbReference type="InterPro" id="IPR011009">
    <property type="entry name" value="Kinase-like_dom_sf"/>
</dbReference>
<dbReference type="FunFam" id="2.60.40.10:FF:000425">
    <property type="entry name" value="Myosin light chain kinase"/>
    <property type="match status" value="1"/>
</dbReference>
<dbReference type="GO" id="GO:0004672">
    <property type="term" value="F:protein kinase activity"/>
    <property type="evidence" value="ECO:0007669"/>
    <property type="project" value="InterPro"/>
</dbReference>
<feature type="region of interest" description="Disordered" evidence="11">
    <location>
        <begin position="4908"/>
        <end position="4931"/>
    </location>
</feature>
<feature type="region of interest" description="Disordered" evidence="11">
    <location>
        <begin position="4263"/>
        <end position="4736"/>
    </location>
</feature>
<dbReference type="Pfam" id="PF00069">
    <property type="entry name" value="Pkinase"/>
    <property type="match status" value="1"/>
</dbReference>
<dbReference type="GO" id="GO:0030154">
    <property type="term" value="P:cell differentiation"/>
    <property type="evidence" value="ECO:0007669"/>
    <property type="project" value="UniProtKB-ARBA"/>
</dbReference>
<feature type="domain" description="Ig-like" evidence="13">
    <location>
        <begin position="5243"/>
        <end position="5332"/>
    </location>
</feature>
<sequence length="7605" mass="862465">MTLTDLTRKKGPPEWVEEDQTVSTQGRVGEDIIVELKLVPPENSDDLQFDLIRDGLPIPSDRYRLSMRGNVVQLALKQSRKNDAGYYSLVATRLGQENDKGAVKKIHLSISEASYEEGDPPIFLRRLSDLAVKVGTRTRFLVEIRSSTTPKISWYKDDSPIHEGPRFSLVHEGNFHCVDVAPVTVEDQGCWTCMAENRSGRSSCTSTLTVIVPKAYKRPEFVEELRALLTETGTVSLECKVVGVPTPVLRWFKDSKEIKAGDVFALTANADDPTSLGVYTCEANNCMGTTYSSSKVHVVGRGSREGSLKPADTLAPSGPLPVFKQMLQDECCRIGDTLVLSCRAQVPPWPKAIAWYNKGGRVEPDERYHIIEDGIGGYSIEVKQVEAMDEGEWKCVATSEENMKQFTSCYVAMSIPRNYRKPRFMENLKAVLTEEGLVSFECKVVGFPTPLLRWFKDGQELKPGDVYQLTGTNSLGSYCCIAKNCMGEAKSTAELTIEDIQNQLNEEERFQLLSTNQPPKFIKGLRSCEARINEDFRFTVQVSVAPQPSLSWYRDDTLMEESDKYHGAKENLGTCHLEVRKLEFIDQAEWKCVAANDFGHSVTSCFLKLIIPKHYKKPKFLESLRAILSEEGAVNLECKVIGVPQPVLKWYKDNVELKPGDIHRIISGQDGTCCLGTYTCEATNCMGTVSSSASLLGFEDKKETKEIQSPNGHELARNLSLSTIHEERTSQLYDTPQTDHSVTFDERGEVSFSFDGKEVSVSLYETPDLTEEEALQIVEMYADQLSEHVTEHNVIELPPMRFVKETSTSGNLLMEAVVIDVSPDYFVSAEEGDDLRTEADFEDVSIMDDVTHVLSSLDSRSSLKRSARYADEEVPSRPPRKKSTSISSSKSEKSLRIESETFHSAQKDEAPLSPLSSLKQDDSDTFADALSSAHLSITESLVQKHITSEHDVADTRKRSLSTGRSTGSSLDDGISADSSFDSMTGIPKKKHRKKKKKDKSNSEDYSGHSDYEDRKSGKSEDRADVKIKQYQSTESADAKEMDIGNGISQESIKKSFSEEKPLDNLTSVTEAVNVHTLEESRKLKKDILLESRTILRKTLETYEKVPDTLVPRFSSIRERVNDVCQTLEISQEKGMEIETLIDLEVPLHALLKTIDKITSAEDMEIIRNFLEPSIRQLSHVVEGLGLSSLQPTLMILRKINERICNIPIEKEELSSLKSISDETRNISEEILDMLIDIQSAFSAILDYMECSKLAMNGTAASQQALTGSKLAACLVELRECVSHTTHTAMTLKENETLNSLMEFREPLLDLQVILASDEYNFREITILKEIIFAIERLKNVVVTILENSKNSETTSRVKIILQILEDTDKEISKLMEQLLEMEATQKRMLKNLNIDQSLSSVHFALSSVLEQQEKFVSSHHLITCIETLRQTIGSSAVTIANLKNPTDNDITQEIMKLTDSLLNLQKNLLTEKHEPGEEQILNNLINPIDKLKEIIHSIMESDSSIDLIILPMLKLLEEIEKDAILVTKEMSKKKSQEENATKSRKEKKGDSKSILACQISRSLEPIKQWLSTSEDSTKDEIESTLSLTIEELKRDVTQIAIQTSYSEPPDDESLIEALIDLREPLIKLKNAISMYRRPEDFLTLENLGQPMKHLLQIITNVFHEHAEEERLKSMVEIVEQIENEISLSIKDTLYQQELEQSVQTFNVEEKEDIITVSSQETIPGTLTEIASTPFETGSLALPTEQLIIEDNLKITVDDIASQVIKAEKQEREKNAGKLITVLSETLEKLQLEMTNILEDFEESATRTATIPQSKLANFVEELRRTTSTIRMITSVYDKEIGSLDEKVNQTIVMLTNLTQPLTNIQELLSRPREHDISELMILNRLTPLLNVIETNVIKQTIDFVDKNEDTEKEFEFLLHVLQDIKAEIPIVIQEISSRQKALECLRDVSKPLDSIVERMNDLQKAAEGTLETDVANILGKPIAALLKDIKIAIQETGTLDRRGPIIIELRNLLEPLLEFHSCLSMVQSSRQSLVPEGYLLEERRSVILQAVGDLRKQVCHTVETIANMEEASLFDESLMLLNSAIQQVQKKIGKTDYSRRSSSVKVPLQHRLTGTLSRLANAIAAVEEHADRDTYGILSKCLEALHKQISFTQVQFIQIGSESIDEEAIIEGFLYPTNQLLSALNVLKENTQKVPSAISRNLIIQFQELADSISELNSSLAAHKAELVQEGASTGAPIIETFSAVTDVLSHVKDSIMAIEKTVEQKESITKVESIADEIIELSQEEIESVITITEIPSSAVQDVAQSKIEDTPKITQTPVIENVETATRIEQTEDNLVDTKKYEENQEENEKQKYLKTEMSKFNSTISSLAQPLKELISFVESATQESLVSKSEENKRKIQELTALVQILYDLQATNISVKTALSSPSIILIDSKFSRMKDNVANFEQAIGTVISLTDAGVKPELKENIITSLQSIVEPLNALENTLVSICQTFDGDKYVDQNGKSLPIIAKDLIPCINDTIKSVNAIQVLKSVKIADERETEISKIKEEINDIEETTARPLEELIEAIMDSQDQVKCDKTSPYESSSPSADPIESKSIDNLSIEETELNETFIKETNDLIAQDAVEILQQELTSAPVFSQIEEILAEKEATIKSATESLEEIEEKNLETINQQKIELTQVSEKDATQEKQIKVETLHAIISPLQVLRESFNKIEDVGTLESSDNKMIAFSTLIEPLLNLEVALSSEITEEIKQDTVSLEKLSITCVLQELQNSIATIQEQVQLNTATEASSSKTAKIRLLQAIEKPLEDLKMSIACIQSDPITCQLIQQKEELSSVKQITILQTLAKSVEQFGDKFMAITNELKIEESESPLQIIKQKDQELDPEILHKIVEPIHILRETLSQIEELKSHKTELLEIPEQKREIIQLNTVINPLEKLEQLLSTNIQQITPISMAQEKALGGNQISLTSADLKPVLEELKDSIVIQQQAVSNEDSPTVKTLNETFENLKTPLTIIQEIIDCFDEITETEKLSTLLMFAKSVEETTNQLVIAKQNIMQQEMRETSLLKAITIPIEGLQSAILKFEDRLSQTLETKESIKLVALESMVQPLQELQQSFLIASHQEIVQSLQRLPIKPILDSLNKSVAVIQNQATIVQDLLTEASTDDLAMLKDFAKSLGNLRTSTVVLQQLNAIENAGQQIVEIENASALQAFAKSIEEFRKCCSIVIEKPRIIEAFAKSTIELKQSAKTDAQLLENIIAPLRILQEQILTIEETKMQESEVLDITEIKKPVTVLSSLVGPLQQLEKSFVATVCKEHVIEHDGQNLATESPSTSLEKLALQPILEEVQKSIATVQEHVILEAGQIISEAETDALLKSIAQPLVDLRASIASIQQVTTIAPDPLNELAQQQNISALESFAETLHNLSECIAMCNHQQIIMEPVADTFSEGASSLNTWADVIDEQSLSKVTQPMVIDQVAIESPIEVATSISDDEASALKTLAKPLIELRECLALVIEERKIVAPSDTTSSLSERENVSLLKTMIQPLLELKDAATAVIIQEQTVIERANEHSFAIDGKNEFALRPLMEPLEELRHSIAVIEDQMLVETSIDQPQNEIVLDALAEPLLDLQRAISVLEARVISPDVESLPEDTSNSWITECLAVPLHEIERSIADIRQCTIIEPEKISVKEEIETSIPWSIVEELSKPMENIKSAILRMEDDYTETEILKTMVQSLTNVQEKLMLLKNKHLSAVEESSIDAIVDSLFNFEKCISFVKKEIVDKPMSESSIKIDTAISAALNVPLNDLKYSIVTVKDSPSIYLKDLQRPLELVQDAFETIISIQQNNKLLNLSTKCITQIPEKPKETANLMISTLQNLEKSVAVIQQQSADKPLADPQHANFGILSKNLILCLHELQESMEEAKALWHKQTILEGLIILEEPICKLQSIINIISDQFLAEEMIQIIEKQKIASQKKSAKKEVKKSETIIEKDDEINKTIKVEIEETKLTDTADSTVTNDMADKEEKKNLEIKQKQEKEDEKSIKEKLEQPKDIVKKGKEKEEEYKKIEKQQECKKEADEMKSRNEEQKKEEIEKINKEQKSKEIEQVTKEVEQNKSIKDERIKKDEKEHKITQETESLKKHEDGKVKQIEKQEKVNATESIKDEIQESKKIIETEKIKSEKNEQQNKENYEEINKMAEKQEQETVQKRKESDKSKKIEKDLNVKEETGKIKLEEAKDIERKKVQAKEKEKADEIKKEQELKDIKEKVKEATEQYDKKNEIEKLQKKETDEIDKTQQKEQEHVRIEKTEIVEKDHKIEVKEIKKQEEDKTIKKDGKEQEKEDEKAKRIKTEKLEKEEQIKKEEDEKLKDEKTKEMKKKKEDSNKKDEIVQEKLKQQEQTPEEVEAIKTKQDQKEKEITEKVKEKGDKKAKDDVEELETKEEKSTKIEKLKEKKQKEEAKVKTSKKEDEQKQITETEKVKVAENEAETKKDMQEDKKEITQKKDIQQDKKVEEEREERKIEERKEEQKETTETEKVKIVENQAETKKDIQEDEKKITQKKDKQQDKKIEKKKDEEIEERKEEQKQTIETEKIKAAESQAETKKDIQEDKKKITQKKEKQQDKKIEKEKENQIEERKEEQKQATQIEKVKVPENQAETKKDMQEDKKTTTQKKDKQEDEKIEKEKEGQIEERKEEQKQTIQIEKIKVEESQAETKDMQEDKKQIIEKKDKQKDKKVEKEREEQIEKRKEEIIKIDQVVQQTQNEYIKKENDEAKGNQKYKEAKKELEETTRIKQKQEEKLNKEIQKSREDKDLHIKVDKYQKRQRDDEILQKREEQSKWQCAEMEKTKRNVEQRQWRSQDDEDWLRTRKEERFNRSNEYRLDTERKEQYDRQKRDDNKRLHQLEIERLEKKFAVGRSKRDETDYMSRADEERLQKRSDEKRIRGDETARLLWEEGQKLRKKQEEEAIRNIQRRKEQIRESEWSRRRENESDRFLKNMLETRYKPDKSVSMFFDVDYSRDYTSRLVSGISTLSSTSRSYSWRDSLTSLSRRRIDDYWDYKLHGSSMDKYFDIGSYRRRKRRENRMIRARSTSLLKYEDYSTGDSDATIVPSTRRIRPVRRTKTEASRINFDLYEPSLSSYAGFGQNTYRYSDQKLILECRVRAHPPPSIFWLRDGQVLQGERYKQSYLDDDVYRLEIANPNAADNGRYTCRAVNDLHTEETSHVVHVEDWRSTSRYDLKSSDETGLELTRRPRFSNLLKDYNVPAGGTIALQVEVKGVPAPEIRWLRGDRKEPIAIPKARTFTERGLHTLIVPEATESERGTYVCRAINAYGQVDTSATVDVITSSAIDGGKPAAFVSRPSKKTIDVTVGEDVSISFRVNGTPKPRVIWMKGLTDITDGPRSYKESIDDYVRLTLKRAVPSDEGTYCILVKNRYGCDRSFFSIKVKQRARSLTPSPDWNSVTERDAGEEHDDDMSYVRNVPGPISSEPVAVDGGKNWLSLTWGKAERRGPAPVIAYKVDAWLLGSDGGARWIELGITPINAFDAFNLRPGGEYKFRVTPRNRYGWGEPVTMTNSVLVSESTDLPEFTKILPGQLKALEGTSIRLECEIHGDPKVDVRWYRETTEIDSRSDSRFAIYYNGSKCFLTLANIKENDSGRYVCEASNKIGKVSSFARVLVVNDPRIIEADTKLRTSLRIEPKDKPPQFTMRIRDRRVQTTYPIRLTCQVIGHPAPEITWYKNEEKISQDDRHIFWDDDSNFHTLEITHSTLDDSGCYMVTARNVNGSVSCRCTLVVDKGIRAYVAPEFLRGLDAAYTVHSGRELRMSAQLEAYPSVGVVWHRDGIRLRPNRRVVMTLSHDGTVQFSLANITARDAGVYSCTATNAVGHTETSTRIAVIEDDIPDQSFINEPSNVISVSPDIPYSKEPLFVTKPLSTEAVEGDTVIILCEVVGDPKPEVIWLRDFLKPDYYKDAPHFRLVGAGPQYRLEIPYAKLDFTGTYSVIARNCHGEAKAVISLQIYAKVMTLPIIKRELRDLRCCDGDAVSLECKVYATPEPPLIRWERGGKIISMMGDFAAEFDGETARLSIQHVYPEDEGEYTCVAYNDLGKAYTSACLVVDVPEGKESTLSQRLTRPVGLLSAGSTPRSTPRSTPIRSLSPAVSHGREFRSPQVLPRGGTSSKRPKVCPPKFYAVPHNRLVQEGETVRFQCAVVGHPAPWIRWDKNGTIVTPSTRISIKERDDVKILEIVDVMREDAGLYRVTAENDFGRIEASARLEVISRYESTSRTIRTRSASPRTYPSFDRSLLSTTSRISERLQLECRIRGTPSVTPTWYRNGRPLERSARIKRYFDGTTAKIEISKVKASDAGEYTCVATNVLGSTKSSCQVTVLDPRDSSIADKNAPRFLRSLPEESIIMENHCHEFQAGVTGTPPFTITWFKDGRELPDNDYYRYVIYGDGGVALRLSQVRPQDAGEYTCVVRNDFGVVSCNSLFAVQDYKDAPKLALQFTKTPLSVIAVKGGTACFCARMQCEKTMELVWTINGKDARENAKCKIERDGNVSILRIRDVSSRETGEIRCTVSVNGKGPSISCTAKLQLQRSLHDSIDRSLPSVSVMTKPEDIQSHAQAKLTNNNNAGMSEKITELSLLKRRQGREKSPTRIRSSSFPRRIVSCTKNISPLPAKKRILNNASADNRKSRFENNLSRKITKNLDSNAEMSNDLKLSSSFNEINEVDISIKLLSSKKPEQFYQDTNVVSNEECAKSLVEELMKATIIKDPADIAVFRGNSAVVTATYQGRPEPTVKWLRVNRELQPDEKIKIISGNGTSCLTLDNVTYDHAGKYEVSVENLLGKERRFFSLAVEGPPEPIADKPSVNLSTGQATIVWRSPPYDGGRTVIGYTVEAKHAGENTWMVIAESCHSLSHTVSSAETNLVIPGESYRFRVRAENIHGLSDPSMESDSVRIPKEGETMLQEEEEDEFEPSFAARIVEPEDGKLFGERYNVLEELGKGRYGIVKKVIEQETDMSFAAKFVKTIKAKDREQVREEIKIMNILRHPKLLLLAAAYESPRETILITEYISGGELFERVVADDFTLTERDSILFMRQICQGVEYMHKNKIVHLDLKPENIMCRTRTSHQIKLIDFGLAQTLKSDTPIRVLFGTPEFIPPEIISYEPIGTESDMWSVGVICYVLLTGLSPFMGDNDAETFANITRADYDLEDEAFDAISNNAKDFISGLLIKRKELRMSATQCLEHPWLAQHAATMSRIALPTEKLKKFIIRRKWQKTGNAIRALGRMAILSANSRLSPTATAESSPTLEQRFEMQYSDDRLKSIRTAIDEDTEHVVTDAKENSAETESWTHPTYKMIEINTEIEETPAKEESLSDLSNQVEEKTSKLHIELIPKIQNVTTRLEILASKENEKSDKELIEKSSQMDAIPKSQVLHRVFRGDSRDSGIGDCGSNQMTSSLQMDELEIESTIVEEVDHETHNRESKQTFRKEENQQSSTRITHVASLSQGQKNPLHDSGIIASNDKVVTKSDVTKASCETNPVRKVADESSNARILSGRNHDRFLPTGKVSRTAKIFERESGTSKSDNSQVPQRAYPAALVTGKPHNERIQKAFAFWNK</sequence>
<dbReference type="PROSITE" id="PS00108">
    <property type="entry name" value="PROTEIN_KINASE_ST"/>
    <property type="match status" value="1"/>
</dbReference>
<dbReference type="FunFam" id="2.60.40.10:FF:001894">
    <property type="entry name" value="Stretchin-Mlck, isoform V"/>
    <property type="match status" value="1"/>
</dbReference>
<dbReference type="InParanoid" id="E2ARB0"/>
<keyword evidence="7" id="KW-1015">Disulfide bond</keyword>
<feature type="domain" description="Ig-like" evidence="13">
    <location>
        <begin position="6014"/>
        <end position="6103"/>
    </location>
</feature>
<dbReference type="GO" id="GO:0045989">
    <property type="term" value="P:positive regulation of striated muscle contraction"/>
    <property type="evidence" value="ECO:0007669"/>
    <property type="project" value="UniProtKB-ARBA"/>
</dbReference>
<feature type="domain" description="Ig-like" evidence="13">
    <location>
        <begin position="219"/>
        <end position="299"/>
    </location>
</feature>
<feature type="compositionally biased region" description="Basic and acidic residues" evidence="11">
    <location>
        <begin position="7464"/>
        <end position="7480"/>
    </location>
</feature>
<keyword evidence="8" id="KW-0393">Immunoglobulin domain</keyword>
<feature type="compositionally biased region" description="Basic and acidic residues" evidence="11">
    <location>
        <begin position="4263"/>
        <end position="4389"/>
    </location>
</feature>
<evidence type="ECO:0000256" key="3">
    <source>
        <dbReference type="ARBA" id="ARBA00022490"/>
    </source>
</evidence>
<feature type="domain" description="Ig-like" evidence="13">
    <location>
        <begin position="618"/>
        <end position="696"/>
    </location>
</feature>
<accession>E2ARB0</accession>
<feature type="region of interest" description="Disordered" evidence="11">
    <location>
        <begin position="5443"/>
        <end position="5466"/>
    </location>
</feature>
<feature type="compositionally biased region" description="Basic and acidic residues" evidence="11">
    <location>
        <begin position="999"/>
        <end position="1027"/>
    </location>
</feature>
<dbReference type="InterPro" id="IPR008271">
    <property type="entry name" value="Ser/Thr_kinase_AS"/>
</dbReference>
<dbReference type="CDD" id="cd14103">
    <property type="entry name" value="STKc_MLCK"/>
    <property type="match status" value="1"/>
</dbReference>
<keyword evidence="10" id="KW-0175">Coiled coil</keyword>
<evidence type="ECO:0000313" key="15">
    <source>
        <dbReference type="EMBL" id="EFN64027.1"/>
    </source>
</evidence>
<proteinExistence type="inferred from homology"/>
<feature type="domain" description="Ig-like" evidence="13">
    <location>
        <begin position="5344"/>
        <end position="5444"/>
    </location>
</feature>
<feature type="region of interest" description="Disordered" evidence="11">
    <location>
        <begin position="4760"/>
        <end position="4829"/>
    </location>
</feature>
<dbReference type="EMBL" id="GL442010">
    <property type="protein sequence ID" value="EFN64027.1"/>
    <property type="molecule type" value="Genomic_DNA"/>
</dbReference>
<name>E2ARB0_CAMFO</name>
<evidence type="ECO:0000259" key="14">
    <source>
        <dbReference type="PROSITE" id="PS50853"/>
    </source>
</evidence>
<evidence type="ECO:0000256" key="2">
    <source>
        <dbReference type="ARBA" id="ARBA00006692"/>
    </source>
</evidence>
<evidence type="ECO:0000256" key="9">
    <source>
        <dbReference type="PROSITE-ProRule" id="PRU10141"/>
    </source>
</evidence>
<feature type="domain" description="Ig-like" evidence="13">
    <location>
        <begin position="5914"/>
        <end position="6007"/>
    </location>
</feature>
<evidence type="ECO:0000256" key="7">
    <source>
        <dbReference type="ARBA" id="ARBA00023157"/>
    </source>
</evidence>
<dbReference type="CDD" id="cd00063">
    <property type="entry name" value="FN3"/>
    <property type="match status" value="2"/>
</dbReference>
<dbReference type="PANTHER" id="PTHR47633">
    <property type="entry name" value="IMMUNOGLOBULIN"/>
    <property type="match status" value="1"/>
</dbReference>
<dbReference type="STRING" id="104421.E2ARB0"/>
<dbReference type="InterPro" id="IPR036116">
    <property type="entry name" value="FN3_sf"/>
</dbReference>
<keyword evidence="15" id="KW-0808">Transferase</keyword>
<feature type="compositionally biased region" description="Basic and acidic residues" evidence="11">
    <location>
        <begin position="4398"/>
        <end position="4425"/>
    </location>
</feature>
<feature type="compositionally biased region" description="Basic and acidic residues" evidence="11">
    <location>
        <begin position="948"/>
        <end position="957"/>
    </location>
</feature>
<dbReference type="SMART" id="SM00408">
    <property type="entry name" value="IGc2"/>
    <property type="match status" value="18"/>
</dbReference>
<dbReference type="InterPro" id="IPR000719">
    <property type="entry name" value="Prot_kinase_dom"/>
</dbReference>
<evidence type="ECO:0000313" key="16">
    <source>
        <dbReference type="Proteomes" id="UP000000311"/>
    </source>
</evidence>
<feature type="region of interest" description="Disordered" evidence="11">
    <location>
        <begin position="948"/>
        <end position="1044"/>
    </location>
</feature>
<reference evidence="15 16" key="1">
    <citation type="journal article" date="2010" name="Science">
        <title>Genomic comparison of the ants Camponotus floridanus and Harpegnathos saltator.</title>
        <authorList>
            <person name="Bonasio R."/>
            <person name="Zhang G."/>
            <person name="Ye C."/>
            <person name="Mutti N.S."/>
            <person name="Fang X."/>
            <person name="Qin N."/>
            <person name="Donahue G."/>
            <person name="Yang P."/>
            <person name="Li Q."/>
            <person name="Li C."/>
            <person name="Zhang P."/>
            <person name="Huang Z."/>
            <person name="Berger S.L."/>
            <person name="Reinberg D."/>
            <person name="Wang J."/>
            <person name="Liebig J."/>
        </authorList>
    </citation>
    <scope>NUCLEOTIDE SEQUENCE [LARGE SCALE GENOMIC DNA]</scope>
    <source>
        <strain evidence="16">C129</strain>
    </source>
</reference>
<feature type="domain" description="Fibronectin type-III" evidence="14">
    <location>
        <begin position="6846"/>
        <end position="6948"/>
    </location>
</feature>
<dbReference type="SUPFAM" id="SSF49265">
    <property type="entry name" value="Fibronectin type III"/>
    <property type="match status" value="2"/>
</dbReference>
<feature type="compositionally biased region" description="Polar residues" evidence="11">
    <location>
        <begin position="5443"/>
        <end position="5452"/>
    </location>
</feature>
<dbReference type="InterPro" id="IPR003961">
    <property type="entry name" value="FN3_dom"/>
</dbReference>
<feature type="compositionally biased region" description="Basic and acidic residues" evidence="11">
    <location>
        <begin position="1530"/>
        <end position="1551"/>
    </location>
</feature>
<feature type="region of interest" description="Disordered" evidence="11">
    <location>
        <begin position="1"/>
        <end position="21"/>
    </location>
</feature>
<feature type="domain" description="Fibronectin type-III" evidence="14">
    <location>
        <begin position="5471"/>
        <end position="5571"/>
    </location>
</feature>
<feature type="compositionally biased region" description="Basic and acidic residues" evidence="11">
    <location>
        <begin position="1"/>
        <end position="12"/>
    </location>
</feature>
<feature type="domain" description="Ig-like" evidence="13">
    <location>
        <begin position="519"/>
        <end position="603"/>
    </location>
</feature>
<organism evidence="16">
    <name type="scientific">Camponotus floridanus</name>
    <name type="common">Florida carpenter ant</name>
    <dbReference type="NCBI Taxonomy" id="104421"/>
    <lineage>
        <taxon>Eukaryota</taxon>
        <taxon>Metazoa</taxon>
        <taxon>Ecdysozoa</taxon>
        <taxon>Arthropoda</taxon>
        <taxon>Hexapoda</taxon>
        <taxon>Insecta</taxon>
        <taxon>Pterygota</taxon>
        <taxon>Neoptera</taxon>
        <taxon>Endopterygota</taxon>
        <taxon>Hymenoptera</taxon>
        <taxon>Apocrita</taxon>
        <taxon>Aculeata</taxon>
        <taxon>Formicoidea</taxon>
        <taxon>Formicidae</taxon>
        <taxon>Formicinae</taxon>
        <taxon>Camponotus</taxon>
    </lineage>
</organism>
<dbReference type="InterPro" id="IPR013098">
    <property type="entry name" value="Ig_I-set"/>
</dbReference>
<feature type="domain" description="Ig-like" evidence="13">
    <location>
        <begin position="6388"/>
        <end position="6466"/>
    </location>
</feature>
<dbReference type="SUPFAM" id="SSF56112">
    <property type="entry name" value="Protein kinase-like (PK-like)"/>
    <property type="match status" value="1"/>
</dbReference>
<dbReference type="Proteomes" id="UP000000311">
    <property type="component" value="Unassembled WGS sequence"/>
</dbReference>
<feature type="region of interest" description="Disordered" evidence="11">
    <location>
        <begin position="7463"/>
        <end position="7486"/>
    </location>
</feature>
<dbReference type="GO" id="GO:0005524">
    <property type="term" value="F:ATP binding"/>
    <property type="evidence" value="ECO:0007669"/>
    <property type="project" value="UniProtKB-UniRule"/>
</dbReference>
<feature type="region of interest" description="Disordered" evidence="11">
    <location>
        <begin position="4867"/>
        <end position="4887"/>
    </location>
</feature>
<dbReference type="OMA" id="MMEHINE"/>
<keyword evidence="15" id="KW-0418">Kinase</keyword>
<keyword evidence="16" id="KW-1185">Reference proteome</keyword>
<feature type="domain" description="Ig-like" evidence="13">
    <location>
        <begin position="120"/>
        <end position="209"/>
    </location>
</feature>
<comment type="subcellular location">
    <subcellularLocation>
        <location evidence="1">Cytoplasm</location>
    </subcellularLocation>
</comment>
<feature type="domain" description="Ig-like" evidence="13">
    <location>
        <begin position="6486"/>
        <end position="6574"/>
    </location>
</feature>
<dbReference type="FunFam" id="2.60.40.10:FF:001053">
    <property type="entry name" value="Uncharacterized protein, isoform D"/>
    <property type="match status" value="1"/>
</dbReference>
<feature type="domain" description="Protein kinase" evidence="12">
    <location>
        <begin position="6982"/>
        <end position="7237"/>
    </location>
</feature>
<evidence type="ECO:0000256" key="8">
    <source>
        <dbReference type="ARBA" id="ARBA00023319"/>
    </source>
</evidence>
<dbReference type="SUPFAM" id="SSF48726">
    <property type="entry name" value="Immunoglobulin"/>
    <property type="match status" value="19"/>
</dbReference>
<keyword evidence="5 9" id="KW-0547">Nucleotide-binding</keyword>
<feature type="binding site" evidence="9">
    <location>
        <position position="7011"/>
    </location>
    <ligand>
        <name>ATP</name>
        <dbReference type="ChEBI" id="CHEBI:30616"/>
    </ligand>
</feature>
<feature type="domain" description="Ig-like" evidence="13">
    <location>
        <begin position="5793"/>
        <end position="5883"/>
    </location>
</feature>
<gene>
    <name evidence="15" type="ORF">EAG_02916</name>
</gene>
<feature type="compositionally biased region" description="Polar residues" evidence="11">
    <location>
        <begin position="6127"/>
        <end position="6141"/>
    </location>
</feature>
<dbReference type="FunFam" id="2.60.40.10:FF:000107">
    <property type="entry name" value="Myosin, light chain kinase a"/>
    <property type="match status" value="3"/>
</dbReference>
<evidence type="ECO:0000256" key="1">
    <source>
        <dbReference type="ARBA" id="ARBA00004496"/>
    </source>
</evidence>
<dbReference type="FunFam" id="2.60.40.10:FF:000032">
    <property type="entry name" value="palladin isoform X1"/>
    <property type="match status" value="2"/>
</dbReference>
<dbReference type="OrthoDB" id="6070751at2759"/>
<feature type="region of interest" description="Disordered" evidence="11">
    <location>
        <begin position="864"/>
        <end position="919"/>
    </location>
</feature>
<evidence type="ECO:0000256" key="10">
    <source>
        <dbReference type="SAM" id="Coils"/>
    </source>
</evidence>
<comment type="similarity">
    <text evidence="2">Belongs to the protein kinase superfamily. CAMK Ser/Thr protein kinase family.</text>
</comment>
<dbReference type="FunCoup" id="E2ARB0">
    <property type="interactions" value="40"/>
</dbReference>
<dbReference type="PROSITE" id="PS00107">
    <property type="entry name" value="PROTEIN_KINASE_ATP"/>
    <property type="match status" value="1"/>
</dbReference>
<feature type="region of interest" description="Disordered" evidence="11">
    <location>
        <begin position="6124"/>
        <end position="6167"/>
    </location>
</feature>
<dbReference type="SMART" id="SM00060">
    <property type="entry name" value="FN3"/>
    <property type="match status" value="2"/>
</dbReference>
<evidence type="ECO:0000259" key="13">
    <source>
        <dbReference type="PROSITE" id="PS50835"/>
    </source>
</evidence>
<keyword evidence="4" id="KW-0677">Repeat</keyword>
<dbReference type="SMART" id="SM00220">
    <property type="entry name" value="S_TKc"/>
    <property type="match status" value="1"/>
</dbReference>
<dbReference type="Gene3D" id="1.10.510.10">
    <property type="entry name" value="Transferase(Phosphotransferase) domain 1"/>
    <property type="match status" value="1"/>
</dbReference>
<dbReference type="FunFam" id="2.60.40.10:FF:001452">
    <property type="entry name" value="Uncharacterized protein, isoform F"/>
    <property type="match status" value="1"/>
</dbReference>
<protein>
    <submittedName>
        <fullName evidence="15">Myosin light chain kinase, smooth muscle</fullName>
    </submittedName>
</protein>
<dbReference type="SMART" id="SM00409">
    <property type="entry name" value="IG"/>
    <property type="match status" value="20"/>
</dbReference>
<dbReference type="Pfam" id="PF07679">
    <property type="entry name" value="I-set"/>
    <property type="match status" value="19"/>
</dbReference>
<feature type="compositionally biased region" description="Basic residues" evidence="11">
    <location>
        <begin position="987"/>
        <end position="998"/>
    </location>
</feature>
<dbReference type="InterPro" id="IPR017441">
    <property type="entry name" value="Protein_kinase_ATP_BS"/>
</dbReference>
<feature type="domain" description="Ig-like" evidence="13">
    <location>
        <begin position="5126"/>
        <end position="5217"/>
    </location>
</feature>
<dbReference type="PANTHER" id="PTHR47633:SF7">
    <property type="entry name" value="TITIN HOMOLOG"/>
    <property type="match status" value="1"/>
</dbReference>
<dbReference type="Gene3D" id="2.60.40.10">
    <property type="entry name" value="Immunoglobulins"/>
    <property type="match status" value="21"/>
</dbReference>
<dbReference type="InterPro" id="IPR007110">
    <property type="entry name" value="Ig-like_dom"/>
</dbReference>
<feature type="compositionally biased region" description="Basic and acidic residues" evidence="11">
    <location>
        <begin position="4015"/>
        <end position="4146"/>
    </location>
</feature>
<dbReference type="PROSITE" id="PS50011">
    <property type="entry name" value="PROTEIN_KINASE_DOM"/>
    <property type="match status" value="1"/>
</dbReference>
<feature type="domain" description="Ig-like" evidence="13">
    <location>
        <begin position="6285"/>
        <end position="6373"/>
    </location>
</feature>
<feature type="domain" description="Ig-like" evidence="13">
    <location>
        <begin position="5693"/>
        <end position="5776"/>
    </location>
</feature>
<feature type="region of interest" description="Disordered" evidence="11">
    <location>
        <begin position="2576"/>
        <end position="2598"/>
    </location>
</feature>
<feature type="coiled-coil region" evidence="10">
    <location>
        <begin position="1364"/>
        <end position="1391"/>
    </location>
</feature>